<dbReference type="AlphaFoldDB" id="A0A0F9EJ01"/>
<comment type="caution">
    <text evidence="1">The sequence shown here is derived from an EMBL/GenBank/DDBJ whole genome shotgun (WGS) entry which is preliminary data.</text>
</comment>
<sequence length="239" mass="25941">MTIPRCRAVVIAAVIGLGPAGWAGPARIDREASRNRPQWGLVLIRGMDGWVACGLGSRRTVWTPNFAIVGPVPYEINGYVSGQIREGVLAIDHNVKRVRHYRVGRSSGIARLDMDECSFLEPRWGRKDLPAGPAKLQVVANVLNDDGMVVRDQAIDAKVTVVVAPGGRERRYRIDIPYRPGLVGAALCDSKGGRIADLTHDPDVDGGGRLVVTSLAKVTVRDTMDYRGRDTSNPARARA</sequence>
<reference evidence="1" key="1">
    <citation type="journal article" date="2015" name="Nature">
        <title>Complex archaea that bridge the gap between prokaryotes and eukaryotes.</title>
        <authorList>
            <person name="Spang A."/>
            <person name="Saw J.H."/>
            <person name="Jorgensen S.L."/>
            <person name="Zaremba-Niedzwiedzka K."/>
            <person name="Martijn J."/>
            <person name="Lind A.E."/>
            <person name="van Eijk R."/>
            <person name="Schleper C."/>
            <person name="Guy L."/>
            <person name="Ettema T.J."/>
        </authorList>
    </citation>
    <scope>NUCLEOTIDE SEQUENCE</scope>
</reference>
<feature type="non-terminal residue" evidence="1">
    <location>
        <position position="239"/>
    </location>
</feature>
<evidence type="ECO:0000313" key="1">
    <source>
        <dbReference type="EMBL" id="KKL44860.1"/>
    </source>
</evidence>
<protein>
    <submittedName>
        <fullName evidence="1">Uncharacterized protein</fullName>
    </submittedName>
</protein>
<accession>A0A0F9EJ01</accession>
<name>A0A0F9EJ01_9ZZZZ</name>
<dbReference type="EMBL" id="LAZR01034601">
    <property type="protein sequence ID" value="KKL44860.1"/>
    <property type="molecule type" value="Genomic_DNA"/>
</dbReference>
<organism evidence="1">
    <name type="scientific">marine sediment metagenome</name>
    <dbReference type="NCBI Taxonomy" id="412755"/>
    <lineage>
        <taxon>unclassified sequences</taxon>
        <taxon>metagenomes</taxon>
        <taxon>ecological metagenomes</taxon>
    </lineage>
</organism>
<gene>
    <name evidence="1" type="ORF">LCGC14_2361470</name>
</gene>
<proteinExistence type="predicted"/>